<evidence type="ECO:0000313" key="3">
    <source>
        <dbReference type="EMBL" id="CAK9218691.1"/>
    </source>
</evidence>
<gene>
    <name evidence="3" type="ORF">CSSPTR1EN2_LOCUS14111</name>
</gene>
<feature type="domain" description="X8" evidence="2">
    <location>
        <begin position="99"/>
        <end position="156"/>
    </location>
</feature>
<keyword evidence="1" id="KW-0732">Signal</keyword>
<dbReference type="PANTHER" id="PTHR31044">
    <property type="entry name" value="BETA-1,3 GLUCANASE"/>
    <property type="match status" value="1"/>
</dbReference>
<evidence type="ECO:0000256" key="1">
    <source>
        <dbReference type="ARBA" id="ARBA00022729"/>
    </source>
</evidence>
<reference evidence="3" key="1">
    <citation type="submission" date="2024-02" db="EMBL/GenBank/DDBJ databases">
        <authorList>
            <consortium name="ELIXIR-Norway"/>
            <consortium name="Elixir Norway"/>
        </authorList>
    </citation>
    <scope>NUCLEOTIDE SEQUENCE</scope>
</reference>
<dbReference type="Pfam" id="PF07983">
    <property type="entry name" value="X8"/>
    <property type="match status" value="1"/>
</dbReference>
<dbReference type="PANTHER" id="PTHR31044:SF52">
    <property type="entry name" value="OS01G0631500 PROTEIN"/>
    <property type="match status" value="1"/>
</dbReference>
<sequence length="156" mass="17188">MAALNQTHDDIPVAIAMNPWPSSDYHAITFNQNLLDHFFNHQGTPMKPNANIQIFMDDVAVADDDDGILSLATTNQIHHQLSSTGVARGRPRHRKLQKQWCVAKPNQAATTLQKDLDWACGPLQGQGQVDCSPIQSTGACYNPNTLEDHLFGLVAF</sequence>
<protein>
    <recommendedName>
        <fullName evidence="2">X8 domain-containing protein</fullName>
    </recommendedName>
</protein>
<accession>A0ABP0UCB1</accession>
<evidence type="ECO:0000259" key="2">
    <source>
        <dbReference type="SMART" id="SM00768"/>
    </source>
</evidence>
<dbReference type="EMBL" id="OZ019895">
    <property type="protein sequence ID" value="CAK9218691.1"/>
    <property type="molecule type" value="Genomic_DNA"/>
</dbReference>
<organism evidence="3 4">
    <name type="scientific">Sphagnum troendelagicum</name>
    <dbReference type="NCBI Taxonomy" id="128251"/>
    <lineage>
        <taxon>Eukaryota</taxon>
        <taxon>Viridiplantae</taxon>
        <taxon>Streptophyta</taxon>
        <taxon>Embryophyta</taxon>
        <taxon>Bryophyta</taxon>
        <taxon>Sphagnophytina</taxon>
        <taxon>Sphagnopsida</taxon>
        <taxon>Sphagnales</taxon>
        <taxon>Sphagnaceae</taxon>
        <taxon>Sphagnum</taxon>
    </lineage>
</organism>
<dbReference type="Proteomes" id="UP001497512">
    <property type="component" value="Chromosome 3"/>
</dbReference>
<dbReference type="SMART" id="SM00768">
    <property type="entry name" value="X8"/>
    <property type="match status" value="1"/>
</dbReference>
<proteinExistence type="predicted"/>
<dbReference type="InterPro" id="IPR012946">
    <property type="entry name" value="X8"/>
</dbReference>
<evidence type="ECO:0000313" key="4">
    <source>
        <dbReference type="Proteomes" id="UP001497512"/>
    </source>
</evidence>
<dbReference type="InterPro" id="IPR044788">
    <property type="entry name" value="X8_dom_prot"/>
</dbReference>
<name>A0ABP0UCB1_9BRYO</name>
<keyword evidence="4" id="KW-1185">Reference proteome</keyword>